<dbReference type="InterPro" id="IPR035398">
    <property type="entry name" value="Bac_rhamnosid_C"/>
</dbReference>
<dbReference type="InterPro" id="IPR008902">
    <property type="entry name" value="Rhamnosid_concanavalin"/>
</dbReference>
<feature type="domain" description="Alpha-L-rhamnosidase C-terminal" evidence="7">
    <location>
        <begin position="666"/>
        <end position="731"/>
    </location>
</feature>
<comment type="caution">
    <text evidence="8">The sequence shown here is derived from an EMBL/GenBank/DDBJ whole genome shotgun (WGS) entry which is preliminary data.</text>
</comment>
<keyword evidence="8" id="KW-0326">Glycosidase</keyword>
<sequence length="758" mass="82572">MSDLPQLTADFVGRAGGSGTVPIVRGEFEIATAPDEAILRSTFLGIGVIRINGEIVGDEVLEPGWQSYAHRIVYRTSDVARHLRVGANSIEAEIAPGWYSGRLGFFEQTEIYGTARAVLAQVDVRTGPEWSTVVASDGSWTWREGPTLAAQLYDGETHDARRRALPAARHPVDVVARDGISVEPRIGPPVRRQRTLPPQRIFRTPSGRLVVDFGRNIVGWVRIRVRGHAGDEIVVRHSEVLEDGELGIRPLRTAQATDRVILADGEEFVWEPSFTYHGFRYAEVTGWPGGQPAVDQIEAVVVHSDVTRRGWFRTSHAGLSRLHENVVASTEGNFVSIPTDCPQRDERLGWTGDIAVFGPTAMFLFDSAEFLRSWLRDLQLEQRDDGSVPNFVPEIPFPRGAEEWDGQFGRAHPAVWGDATTLVPSTIFEATGDSGILRESLPMMRAWVDGLADLAGPSLLRDTGFQFGDWLDPVAPPDDPAAGATEPALVATAYFAHSARLLARAASALGDTATATHYTELADRVGEAFRRAFVGDDGTLRNEAQTAYAIALRLDLLADDRQRAVAGEHLVELVRANGHRIGTGFVGTPLILDALSDVGAIDDAYRLLLSDEVPSWLYAVSMGATTIWERWDSMLPDGSINPGEMTSFNHYAFGAVADWMHRTIAGLAPAAPGWERIRFAPRPRHPLRDAGATFRTARGDASIDWEVVGDELAVRAVIPPGSVGEFHLEGVAPVERGAGVHEFTVPLAATYAGAEPVR</sequence>
<dbReference type="InterPro" id="IPR035396">
    <property type="entry name" value="Bac_rhamnosid6H"/>
</dbReference>
<dbReference type="Proteomes" id="UP000553888">
    <property type="component" value="Unassembled WGS sequence"/>
</dbReference>
<evidence type="ECO:0000259" key="7">
    <source>
        <dbReference type="Pfam" id="PF17390"/>
    </source>
</evidence>
<reference evidence="8 9" key="1">
    <citation type="submission" date="2020-07" db="EMBL/GenBank/DDBJ databases">
        <title>Sequencing the genomes of 1000 actinobacteria strains.</title>
        <authorList>
            <person name="Klenk H.-P."/>
        </authorList>
    </citation>
    <scope>NUCLEOTIDE SEQUENCE [LARGE SCALE GENOMIC DNA]</scope>
    <source>
        <strain evidence="8 9">DSM 23141</strain>
    </source>
</reference>
<dbReference type="EC" id="3.2.1.40" evidence="2"/>
<gene>
    <name evidence="8" type="ORF">BJ979_001003</name>
</gene>
<dbReference type="AlphaFoldDB" id="A0A852YF74"/>
<dbReference type="GO" id="GO:0005975">
    <property type="term" value="P:carbohydrate metabolic process"/>
    <property type="evidence" value="ECO:0007669"/>
    <property type="project" value="InterPro"/>
</dbReference>
<dbReference type="PANTHER" id="PTHR33307">
    <property type="entry name" value="ALPHA-RHAMNOSIDASE (EUROFUNG)"/>
    <property type="match status" value="1"/>
</dbReference>
<dbReference type="Gene3D" id="2.60.420.10">
    <property type="entry name" value="Maltose phosphorylase, domain 3"/>
    <property type="match status" value="1"/>
</dbReference>
<dbReference type="Pfam" id="PF17389">
    <property type="entry name" value="Bac_rhamnosid6H"/>
    <property type="match status" value="1"/>
</dbReference>
<evidence type="ECO:0000256" key="1">
    <source>
        <dbReference type="ARBA" id="ARBA00001445"/>
    </source>
</evidence>
<feature type="domain" description="Bacterial alpha-L-rhamnosidase N-terminal" evidence="5">
    <location>
        <begin position="34"/>
        <end position="163"/>
    </location>
</feature>
<dbReference type="InterPro" id="IPR008928">
    <property type="entry name" value="6-hairpin_glycosidase_sf"/>
</dbReference>
<evidence type="ECO:0000259" key="5">
    <source>
        <dbReference type="Pfam" id="PF08531"/>
    </source>
</evidence>
<protein>
    <recommendedName>
        <fullName evidence="2">alpha-L-rhamnosidase</fullName>
        <ecNumber evidence="2">3.2.1.40</ecNumber>
    </recommendedName>
</protein>
<dbReference type="EMBL" id="JACBZY010000001">
    <property type="protein sequence ID" value="NYG98377.1"/>
    <property type="molecule type" value="Genomic_DNA"/>
</dbReference>
<dbReference type="InterPro" id="IPR012341">
    <property type="entry name" value="6hp_glycosidase-like_sf"/>
</dbReference>
<evidence type="ECO:0000256" key="3">
    <source>
        <dbReference type="ARBA" id="ARBA00022801"/>
    </source>
</evidence>
<dbReference type="SUPFAM" id="SSF48208">
    <property type="entry name" value="Six-hairpin glycosidases"/>
    <property type="match status" value="1"/>
</dbReference>
<evidence type="ECO:0000259" key="6">
    <source>
        <dbReference type="Pfam" id="PF17389"/>
    </source>
</evidence>
<dbReference type="RefSeq" id="WP_179565769.1">
    <property type="nucleotide sequence ID" value="NZ_JACBZY010000001.1"/>
</dbReference>
<dbReference type="Pfam" id="PF05592">
    <property type="entry name" value="Bac_rhamnosid"/>
    <property type="match status" value="1"/>
</dbReference>
<dbReference type="Gene3D" id="2.60.120.260">
    <property type="entry name" value="Galactose-binding domain-like"/>
    <property type="match status" value="2"/>
</dbReference>
<evidence type="ECO:0000259" key="4">
    <source>
        <dbReference type="Pfam" id="PF05592"/>
    </source>
</evidence>
<dbReference type="Gene3D" id="1.50.10.10">
    <property type="match status" value="1"/>
</dbReference>
<name>A0A852YF74_9MICO</name>
<organism evidence="8 9">
    <name type="scientific">Schumannella luteola</name>
    <dbReference type="NCBI Taxonomy" id="472059"/>
    <lineage>
        <taxon>Bacteria</taxon>
        <taxon>Bacillati</taxon>
        <taxon>Actinomycetota</taxon>
        <taxon>Actinomycetes</taxon>
        <taxon>Micrococcales</taxon>
        <taxon>Microbacteriaceae</taxon>
        <taxon>Schumannella</taxon>
    </lineage>
</organism>
<dbReference type="GO" id="GO:0030596">
    <property type="term" value="F:alpha-L-rhamnosidase activity"/>
    <property type="evidence" value="ECO:0007669"/>
    <property type="project" value="UniProtKB-EC"/>
</dbReference>
<dbReference type="Pfam" id="PF17390">
    <property type="entry name" value="Bac_rhamnosid_C"/>
    <property type="match status" value="1"/>
</dbReference>
<evidence type="ECO:0000256" key="2">
    <source>
        <dbReference type="ARBA" id="ARBA00012652"/>
    </source>
</evidence>
<dbReference type="Pfam" id="PF08531">
    <property type="entry name" value="Bac_rhamnosid_N"/>
    <property type="match status" value="1"/>
</dbReference>
<accession>A0A852YF74</accession>
<proteinExistence type="predicted"/>
<feature type="domain" description="Alpha-L-rhamnosidase concanavalin-like" evidence="4">
    <location>
        <begin position="203"/>
        <end position="303"/>
    </location>
</feature>
<evidence type="ECO:0000313" key="8">
    <source>
        <dbReference type="EMBL" id="NYG98377.1"/>
    </source>
</evidence>
<dbReference type="InterPro" id="IPR013737">
    <property type="entry name" value="Bac_rhamnosid_N"/>
</dbReference>
<keyword evidence="9" id="KW-1185">Reference proteome</keyword>
<dbReference type="PANTHER" id="PTHR33307:SF6">
    <property type="entry name" value="ALPHA-RHAMNOSIDASE (EUROFUNG)-RELATED"/>
    <property type="match status" value="1"/>
</dbReference>
<feature type="domain" description="Alpha-L-rhamnosidase six-hairpin glycosidase" evidence="6">
    <location>
        <begin position="308"/>
        <end position="664"/>
    </location>
</feature>
<evidence type="ECO:0000313" key="9">
    <source>
        <dbReference type="Proteomes" id="UP000553888"/>
    </source>
</evidence>
<comment type="catalytic activity">
    <reaction evidence="1">
        <text>Hydrolysis of terminal non-reducing alpha-L-rhamnose residues in alpha-L-rhamnosides.</text>
        <dbReference type="EC" id="3.2.1.40"/>
    </reaction>
</comment>
<dbReference type="InterPro" id="IPR016007">
    <property type="entry name" value="Alpha_rhamnosid"/>
</dbReference>
<keyword evidence="3 8" id="KW-0378">Hydrolase</keyword>